<dbReference type="PANTHER" id="PTHR43793">
    <property type="entry name" value="FAD SYNTHASE"/>
    <property type="match status" value="1"/>
</dbReference>
<dbReference type="RefSeq" id="WP_212192183.1">
    <property type="nucleotide sequence ID" value="NZ_JAGTAR010000027.1"/>
</dbReference>
<dbReference type="InterPro" id="IPR050385">
    <property type="entry name" value="Archaeal_FAD_synthase"/>
</dbReference>
<dbReference type="GO" id="GO:0005975">
    <property type="term" value="P:carbohydrate metabolic process"/>
    <property type="evidence" value="ECO:0007669"/>
    <property type="project" value="InterPro"/>
</dbReference>
<dbReference type="GO" id="GO:0005524">
    <property type="term" value="F:ATP binding"/>
    <property type="evidence" value="ECO:0007669"/>
    <property type="project" value="UniProtKB-KW"/>
</dbReference>
<dbReference type="InterPro" id="IPR004821">
    <property type="entry name" value="Cyt_trans-like"/>
</dbReference>
<dbReference type="EMBL" id="JAGTAR010000027">
    <property type="protein sequence ID" value="MBR8537158.1"/>
    <property type="molecule type" value="Genomic_DNA"/>
</dbReference>
<dbReference type="InterPro" id="IPR011914">
    <property type="entry name" value="RfaE_dom_II"/>
</dbReference>
<evidence type="ECO:0000256" key="6">
    <source>
        <dbReference type="ARBA" id="ARBA00023277"/>
    </source>
</evidence>
<dbReference type="GO" id="GO:0016779">
    <property type="term" value="F:nucleotidyltransferase activity"/>
    <property type="evidence" value="ECO:0007669"/>
    <property type="project" value="UniProtKB-KW"/>
</dbReference>
<evidence type="ECO:0000313" key="10">
    <source>
        <dbReference type="Proteomes" id="UP000679220"/>
    </source>
</evidence>
<comment type="catalytic activity">
    <reaction evidence="7">
        <text>D-glycero-beta-D-manno-heptose 1-phosphate + ATP + H(+) = ADP-D-glycero-beta-D-manno-heptose + diphosphate</text>
        <dbReference type="Rhea" id="RHEA:27465"/>
        <dbReference type="ChEBI" id="CHEBI:15378"/>
        <dbReference type="ChEBI" id="CHEBI:30616"/>
        <dbReference type="ChEBI" id="CHEBI:33019"/>
        <dbReference type="ChEBI" id="CHEBI:59967"/>
        <dbReference type="ChEBI" id="CHEBI:61593"/>
        <dbReference type="EC" id="2.7.7.70"/>
    </reaction>
</comment>
<reference evidence="9" key="1">
    <citation type="journal article" date="2018" name="Int. J. Syst. Evol. Microbiol.">
        <title>Carboxylicivirga sediminis sp. nov., isolated from coastal sediment.</title>
        <authorList>
            <person name="Wang F.Q."/>
            <person name="Ren L.H."/>
            <person name="Zou R.J."/>
            <person name="Sun Y.Z."/>
            <person name="Liu X.J."/>
            <person name="Jiang F."/>
            <person name="Liu L.J."/>
        </authorList>
    </citation>
    <scope>NUCLEOTIDE SEQUENCE</scope>
    <source>
        <strain evidence="9">JR1</strain>
    </source>
</reference>
<evidence type="ECO:0000256" key="2">
    <source>
        <dbReference type="ARBA" id="ARBA00022679"/>
    </source>
</evidence>
<dbReference type="NCBIfam" id="TIGR02199">
    <property type="entry name" value="rfaE_dom_II"/>
    <property type="match status" value="1"/>
</dbReference>
<feature type="domain" description="Cytidyltransferase-like" evidence="8">
    <location>
        <begin position="33"/>
        <end position="156"/>
    </location>
</feature>
<keyword evidence="2" id="KW-0808">Transferase</keyword>
<dbReference type="SUPFAM" id="SSF52374">
    <property type="entry name" value="Nucleotidylyl transferase"/>
    <property type="match status" value="1"/>
</dbReference>
<proteinExistence type="predicted"/>
<dbReference type="Proteomes" id="UP000679220">
    <property type="component" value="Unassembled WGS sequence"/>
</dbReference>
<dbReference type="AlphaFoldDB" id="A0A941F7C4"/>
<accession>A0A941F7C4</accession>
<dbReference type="InterPro" id="IPR014729">
    <property type="entry name" value="Rossmann-like_a/b/a_fold"/>
</dbReference>
<dbReference type="PANTHER" id="PTHR43793:SF2">
    <property type="entry name" value="BIFUNCTIONAL PROTEIN HLDE"/>
    <property type="match status" value="1"/>
</dbReference>
<name>A0A941F7C4_9BACT</name>
<dbReference type="Gene3D" id="3.40.50.620">
    <property type="entry name" value="HUPs"/>
    <property type="match status" value="1"/>
</dbReference>
<sequence length="164" mass="18164">MTQLDAITNKIKNRSEAQEIVSHWSANGDTIVFTNGCFDIVHRGHIDYLSKAKDKGSKLVLGLNTDASVQRLKGPKRPVVDEQSRAILMAALQFIDLVVFFDEDTPYELIKALQPDVLVKGSDYKAEDIVGYDILKAKGGKVETIDFVEGFSTTSIVEKIKTSM</sequence>
<keyword evidence="6" id="KW-0119">Carbohydrate metabolism</keyword>
<evidence type="ECO:0000313" key="9">
    <source>
        <dbReference type="EMBL" id="MBR8537158.1"/>
    </source>
</evidence>
<dbReference type="GO" id="GO:0016773">
    <property type="term" value="F:phosphotransferase activity, alcohol group as acceptor"/>
    <property type="evidence" value="ECO:0007669"/>
    <property type="project" value="InterPro"/>
</dbReference>
<evidence type="ECO:0000259" key="8">
    <source>
        <dbReference type="Pfam" id="PF01467"/>
    </source>
</evidence>
<comment type="caution">
    <text evidence="9">The sequence shown here is derived from an EMBL/GenBank/DDBJ whole genome shotgun (WGS) entry which is preliminary data.</text>
</comment>
<keyword evidence="10" id="KW-1185">Reference proteome</keyword>
<reference evidence="9" key="2">
    <citation type="submission" date="2021-04" db="EMBL/GenBank/DDBJ databases">
        <authorList>
            <person name="Zhang T."/>
            <person name="Zhang Y."/>
            <person name="Lu D."/>
            <person name="Zuo D."/>
            <person name="Du Z."/>
        </authorList>
    </citation>
    <scope>NUCLEOTIDE SEQUENCE</scope>
    <source>
        <strain evidence="9">JR1</strain>
    </source>
</reference>
<evidence type="ECO:0000256" key="4">
    <source>
        <dbReference type="ARBA" id="ARBA00022741"/>
    </source>
</evidence>
<keyword evidence="3 9" id="KW-0548">Nucleotidyltransferase</keyword>
<protein>
    <recommendedName>
        <fullName evidence="1">D-glycero-beta-D-manno-heptose 1-phosphate adenylyltransferase</fullName>
        <ecNumber evidence="1">2.7.7.70</ecNumber>
    </recommendedName>
</protein>
<dbReference type="EC" id="2.7.7.70" evidence="1"/>
<evidence type="ECO:0000256" key="7">
    <source>
        <dbReference type="ARBA" id="ARBA00047428"/>
    </source>
</evidence>
<evidence type="ECO:0000256" key="5">
    <source>
        <dbReference type="ARBA" id="ARBA00022840"/>
    </source>
</evidence>
<gene>
    <name evidence="9" type="primary">rfaE2</name>
    <name evidence="9" type="ORF">KDU71_16430</name>
</gene>
<dbReference type="Pfam" id="PF01467">
    <property type="entry name" value="CTP_transf_like"/>
    <property type="match status" value="1"/>
</dbReference>
<keyword evidence="4" id="KW-0547">Nucleotide-binding</keyword>
<dbReference type="NCBIfam" id="TIGR00125">
    <property type="entry name" value="cyt_tran_rel"/>
    <property type="match status" value="1"/>
</dbReference>
<organism evidence="9 10">
    <name type="scientific">Carboxylicivirga sediminis</name>
    <dbReference type="NCBI Taxonomy" id="2006564"/>
    <lineage>
        <taxon>Bacteria</taxon>
        <taxon>Pseudomonadati</taxon>
        <taxon>Bacteroidota</taxon>
        <taxon>Bacteroidia</taxon>
        <taxon>Marinilabiliales</taxon>
        <taxon>Marinilabiliaceae</taxon>
        <taxon>Carboxylicivirga</taxon>
    </lineage>
</organism>
<evidence type="ECO:0000256" key="1">
    <source>
        <dbReference type="ARBA" id="ARBA00012519"/>
    </source>
</evidence>
<evidence type="ECO:0000256" key="3">
    <source>
        <dbReference type="ARBA" id="ARBA00022695"/>
    </source>
</evidence>
<keyword evidence="5" id="KW-0067">ATP-binding</keyword>